<dbReference type="STRING" id="888061.AXF15_05410"/>
<evidence type="ECO:0000259" key="3">
    <source>
        <dbReference type="Pfam" id="PF05134"/>
    </source>
</evidence>
<keyword evidence="5" id="KW-1185">Reference proteome</keyword>
<keyword evidence="2" id="KW-0472">Membrane</keyword>
<evidence type="ECO:0000256" key="2">
    <source>
        <dbReference type="SAM" id="Phobius"/>
    </source>
</evidence>
<feature type="domain" description="GspL cytoplasmic actin-ATPase-like" evidence="3">
    <location>
        <begin position="67"/>
        <end position="162"/>
    </location>
</feature>
<evidence type="ECO:0000256" key="1">
    <source>
        <dbReference type="SAM" id="Coils"/>
    </source>
</evidence>
<keyword evidence="1" id="KW-0175">Coiled coil</keyword>
<evidence type="ECO:0000313" key="5">
    <source>
        <dbReference type="Proteomes" id="UP000063964"/>
    </source>
</evidence>
<dbReference type="InterPro" id="IPR052534">
    <property type="entry name" value="Extracell_DNA_Util/SecSys_Comp"/>
</dbReference>
<dbReference type="Pfam" id="PF05137">
    <property type="entry name" value="PilN"/>
    <property type="match status" value="1"/>
</dbReference>
<dbReference type="PANTHER" id="PTHR40278:SF1">
    <property type="entry name" value="DNA UTILIZATION PROTEIN HOFN"/>
    <property type="match status" value="1"/>
</dbReference>
<feature type="coiled-coil region" evidence="1">
    <location>
        <begin position="288"/>
        <end position="315"/>
    </location>
</feature>
<protein>
    <recommendedName>
        <fullName evidence="3">GspL cytoplasmic actin-ATPase-like domain-containing protein</fullName>
    </recommendedName>
</protein>
<dbReference type="RefSeq" id="WP_066604404.1">
    <property type="nucleotide sequence ID" value="NZ_CP014230.1"/>
</dbReference>
<reference evidence="5" key="1">
    <citation type="submission" date="2016-02" db="EMBL/GenBank/DDBJ databases">
        <authorList>
            <person name="Holder M.E."/>
            <person name="Ajami N.J."/>
            <person name="Petrosino J.F."/>
        </authorList>
    </citation>
    <scope>NUCLEOTIDE SEQUENCE [LARGE SCALE GENOMIC DNA]</scope>
    <source>
        <strain evidence="5">DSM 12838</strain>
    </source>
</reference>
<dbReference type="InterPro" id="IPR024230">
    <property type="entry name" value="GspL_cyto_dom"/>
</dbReference>
<name>A0A0X8JPY0_9BACT</name>
<dbReference type="Proteomes" id="UP000063964">
    <property type="component" value="Chromosome"/>
</dbReference>
<dbReference type="InterPro" id="IPR043129">
    <property type="entry name" value="ATPase_NBD"/>
</dbReference>
<dbReference type="PANTHER" id="PTHR40278">
    <property type="entry name" value="DNA UTILIZATION PROTEIN HOFN"/>
    <property type="match status" value="1"/>
</dbReference>
<feature type="transmembrane region" description="Helical" evidence="2">
    <location>
        <begin position="268"/>
        <end position="285"/>
    </location>
</feature>
<sequence>MKKFDWTVFFPGQMTFLLLPGELIGVRSVHVGGRGRSTHARSWACADREALSRSLLAAREELGVGKDTLCHVGLPLGDMTLVEFSLPLAARDDLDNAVRYSLMRHVPFDLDGFRWEFDAVEEQGEVAVAVTLMHRQTLAAVMDRFSSAGVPVATVFPACMVLFPHIPDGGVAALTRGGAADAVIWNGRRICWQQGGAESPSALVARAAGLLESYGVESRSVAVLGPALEVPEARSIAPEELDLGGPRRFRINVISERAIRGRRRARQAVLWAAALLVCTLLLLPFRDVLVWERRVSALEERVGELRQEADSLINMREQSAAFEKRMERWSRTFASNVDMGRILREVTELMPAGAWLDNLQIQERRIVVAGNAPSATFVLEQMEISSLFQDARFDAPVTRQGQLEVFRIAATISPQ</sequence>
<dbReference type="AlphaFoldDB" id="A0A0X8JPY0"/>
<dbReference type="KEGG" id="doa:AXF15_05410"/>
<keyword evidence="2" id="KW-1133">Transmembrane helix</keyword>
<dbReference type="InterPro" id="IPR007813">
    <property type="entry name" value="PilN"/>
</dbReference>
<dbReference type="OrthoDB" id="5419311at2"/>
<accession>A0A0X8JPY0</accession>
<dbReference type="Gene3D" id="3.30.420.380">
    <property type="match status" value="1"/>
</dbReference>
<keyword evidence="2" id="KW-0812">Transmembrane</keyword>
<organism evidence="4 5">
    <name type="scientific">Desulfomicrobium orale DSM 12838</name>
    <dbReference type="NCBI Taxonomy" id="888061"/>
    <lineage>
        <taxon>Bacteria</taxon>
        <taxon>Pseudomonadati</taxon>
        <taxon>Thermodesulfobacteriota</taxon>
        <taxon>Desulfovibrionia</taxon>
        <taxon>Desulfovibrionales</taxon>
        <taxon>Desulfomicrobiaceae</taxon>
        <taxon>Desulfomicrobium</taxon>
    </lineage>
</organism>
<dbReference type="SUPFAM" id="SSF53067">
    <property type="entry name" value="Actin-like ATPase domain"/>
    <property type="match status" value="1"/>
</dbReference>
<gene>
    <name evidence="4" type="ORF">AXF15_05410</name>
</gene>
<evidence type="ECO:0000313" key="4">
    <source>
        <dbReference type="EMBL" id="AMD92607.1"/>
    </source>
</evidence>
<dbReference type="Pfam" id="PF05134">
    <property type="entry name" value="T2SSL"/>
    <property type="match status" value="1"/>
</dbReference>
<dbReference type="EMBL" id="CP014230">
    <property type="protein sequence ID" value="AMD92607.1"/>
    <property type="molecule type" value="Genomic_DNA"/>
</dbReference>
<proteinExistence type="predicted"/>